<reference evidence="2 3" key="1">
    <citation type="submission" date="2018-08" db="EMBL/GenBank/DDBJ databases">
        <title>A genome reference for cultivated species of the human gut microbiota.</title>
        <authorList>
            <person name="Zou Y."/>
            <person name="Xue W."/>
            <person name="Luo G."/>
        </authorList>
    </citation>
    <scope>NUCLEOTIDE SEQUENCE [LARGE SCALE GENOMIC DNA]</scope>
    <source>
        <strain evidence="2 3">AF37-2AT</strain>
    </source>
</reference>
<organism evidence="2 3">
    <name type="scientific">Sellimonas intestinalis</name>
    <dbReference type="NCBI Taxonomy" id="1653434"/>
    <lineage>
        <taxon>Bacteria</taxon>
        <taxon>Bacillati</taxon>
        <taxon>Bacillota</taxon>
        <taxon>Clostridia</taxon>
        <taxon>Lachnospirales</taxon>
        <taxon>Lachnospiraceae</taxon>
        <taxon>Sellimonas</taxon>
    </lineage>
</organism>
<feature type="transmembrane region" description="Helical" evidence="1">
    <location>
        <begin position="33"/>
        <end position="51"/>
    </location>
</feature>
<accession>A0A3E3K0Q6</accession>
<feature type="transmembrane region" description="Helical" evidence="1">
    <location>
        <begin position="58"/>
        <end position="83"/>
    </location>
</feature>
<keyword evidence="1" id="KW-0472">Membrane</keyword>
<dbReference type="AlphaFoldDB" id="A0A3E3K0Q6"/>
<dbReference type="InterPro" id="IPR043753">
    <property type="entry name" value="DUF5699"/>
</dbReference>
<protein>
    <recommendedName>
        <fullName evidence="4">Succinate dehydrogenase</fullName>
    </recommendedName>
</protein>
<sequence>MKMILKVIAAPFVLVLALLSALCWFLFDLCAFFLTIASVIVAVLGVCLFFTPTPLGGAVFLFLAFLLSPYGLQAAAGTLIWALDGGKSALCRFLVS</sequence>
<dbReference type="Proteomes" id="UP000261080">
    <property type="component" value="Unassembled WGS sequence"/>
</dbReference>
<evidence type="ECO:0000313" key="2">
    <source>
        <dbReference type="EMBL" id="RGE85806.1"/>
    </source>
</evidence>
<dbReference type="OrthoDB" id="2053517at2"/>
<dbReference type="RefSeq" id="WP_024733110.1">
    <property type="nucleotide sequence ID" value="NZ_CP094681.1"/>
</dbReference>
<evidence type="ECO:0000256" key="1">
    <source>
        <dbReference type="SAM" id="Phobius"/>
    </source>
</evidence>
<gene>
    <name evidence="2" type="ORF">DW016_12545</name>
</gene>
<comment type="caution">
    <text evidence="2">The sequence shown here is derived from an EMBL/GenBank/DDBJ whole genome shotgun (WGS) entry which is preliminary data.</text>
</comment>
<keyword evidence="3" id="KW-1185">Reference proteome</keyword>
<keyword evidence="1" id="KW-1133">Transmembrane helix</keyword>
<keyword evidence="1" id="KW-0812">Transmembrane</keyword>
<evidence type="ECO:0008006" key="4">
    <source>
        <dbReference type="Google" id="ProtNLM"/>
    </source>
</evidence>
<proteinExistence type="predicted"/>
<feature type="transmembrane region" description="Helical" evidence="1">
    <location>
        <begin position="7"/>
        <end position="27"/>
    </location>
</feature>
<dbReference type="EMBL" id="QVLX01000007">
    <property type="protein sequence ID" value="RGE85806.1"/>
    <property type="molecule type" value="Genomic_DNA"/>
</dbReference>
<name>A0A3E3K0Q6_9FIRM</name>
<evidence type="ECO:0000313" key="3">
    <source>
        <dbReference type="Proteomes" id="UP000261080"/>
    </source>
</evidence>
<dbReference type="Pfam" id="PF18956">
    <property type="entry name" value="DUF5699"/>
    <property type="match status" value="1"/>
</dbReference>